<dbReference type="AlphaFoldDB" id="A0A382IWZ6"/>
<dbReference type="InterPro" id="IPR002818">
    <property type="entry name" value="DJ-1/PfpI"/>
</dbReference>
<proteinExistence type="predicted"/>
<sequence>MAEINLKNETAEAEPIHIGFLLIENFTMLALAAAMEPLRMANQLAGKHLYSWSLIGASPEAVTASDGIRIMPDHTVNDSADYDIVFVVSGINVMENYQAQEVRWLRSLVGRVKTVGALCTGPYLLAKAGLLDGYTC</sequence>
<dbReference type="SUPFAM" id="SSF52317">
    <property type="entry name" value="Class I glutamine amidotransferase-like"/>
    <property type="match status" value="1"/>
</dbReference>
<dbReference type="GO" id="GO:0006355">
    <property type="term" value="P:regulation of DNA-templated transcription"/>
    <property type="evidence" value="ECO:0007669"/>
    <property type="project" value="TreeGrafter"/>
</dbReference>
<gene>
    <name evidence="2" type="ORF">METZ01_LOCUS256277</name>
</gene>
<dbReference type="PANTHER" id="PTHR43130">
    <property type="entry name" value="ARAC-FAMILY TRANSCRIPTIONAL REGULATOR"/>
    <property type="match status" value="1"/>
</dbReference>
<dbReference type="CDD" id="cd03136">
    <property type="entry name" value="GATase1_AraC_ArgR_like"/>
    <property type="match status" value="1"/>
</dbReference>
<feature type="non-terminal residue" evidence="2">
    <location>
        <position position="136"/>
    </location>
</feature>
<evidence type="ECO:0000259" key="1">
    <source>
        <dbReference type="Pfam" id="PF01965"/>
    </source>
</evidence>
<dbReference type="InterPro" id="IPR052158">
    <property type="entry name" value="INH-QAR"/>
</dbReference>
<dbReference type="Gene3D" id="3.40.50.880">
    <property type="match status" value="1"/>
</dbReference>
<name>A0A382IWZ6_9ZZZZ</name>
<dbReference type="EMBL" id="UINC01069781">
    <property type="protein sequence ID" value="SVC03423.1"/>
    <property type="molecule type" value="Genomic_DNA"/>
</dbReference>
<dbReference type="Pfam" id="PF01965">
    <property type="entry name" value="DJ-1_PfpI"/>
    <property type="match status" value="1"/>
</dbReference>
<protein>
    <recommendedName>
        <fullName evidence="1">DJ-1/PfpI domain-containing protein</fullName>
    </recommendedName>
</protein>
<accession>A0A382IWZ6</accession>
<feature type="domain" description="DJ-1/PfpI" evidence="1">
    <location>
        <begin position="50"/>
        <end position="135"/>
    </location>
</feature>
<dbReference type="InterPro" id="IPR029062">
    <property type="entry name" value="Class_I_gatase-like"/>
</dbReference>
<evidence type="ECO:0000313" key="2">
    <source>
        <dbReference type="EMBL" id="SVC03423.1"/>
    </source>
</evidence>
<reference evidence="2" key="1">
    <citation type="submission" date="2018-05" db="EMBL/GenBank/DDBJ databases">
        <authorList>
            <person name="Lanie J.A."/>
            <person name="Ng W.-L."/>
            <person name="Kazmierczak K.M."/>
            <person name="Andrzejewski T.M."/>
            <person name="Davidsen T.M."/>
            <person name="Wayne K.J."/>
            <person name="Tettelin H."/>
            <person name="Glass J.I."/>
            <person name="Rusch D."/>
            <person name="Podicherti R."/>
            <person name="Tsui H.-C.T."/>
            <person name="Winkler M.E."/>
        </authorList>
    </citation>
    <scope>NUCLEOTIDE SEQUENCE</scope>
</reference>
<dbReference type="PANTHER" id="PTHR43130:SF3">
    <property type="entry name" value="HTH-TYPE TRANSCRIPTIONAL REGULATOR RV1931C"/>
    <property type="match status" value="1"/>
</dbReference>
<organism evidence="2">
    <name type="scientific">marine metagenome</name>
    <dbReference type="NCBI Taxonomy" id="408172"/>
    <lineage>
        <taxon>unclassified sequences</taxon>
        <taxon>metagenomes</taxon>
        <taxon>ecological metagenomes</taxon>
    </lineage>
</organism>